<sequence length="176" mass="20525">MYNKVFLNNLDLSGPDYPSYDFITDEIWQSILNNLIFKLADSFAFMGVSKKADLFPDGLTYFSNWELNIIGLAEVEDDIVCKFQLNETCKANLLEYDFAVHSFKNKRFNDYYEFDQLCFFSKERLIVNYINHESMLCFLNFIKSEDELIENLEPSIKSSIVDSTTLVAAYESKRNA</sequence>
<dbReference type="RefSeq" id="WP_305010428.1">
    <property type="nucleotide sequence ID" value="NZ_JAUQSX010000002.1"/>
</dbReference>
<accession>A0ABT9A7B7</accession>
<name>A0ABT9A7B7_9BACT</name>
<evidence type="ECO:0000313" key="1">
    <source>
        <dbReference type="EMBL" id="MDO7845738.1"/>
    </source>
</evidence>
<reference evidence="1" key="1">
    <citation type="submission" date="2023-07" db="EMBL/GenBank/DDBJ databases">
        <authorList>
            <person name="Kim M.K."/>
        </authorList>
    </citation>
    <scope>NUCLEOTIDE SEQUENCE</scope>
    <source>
        <strain evidence="1">M29</strain>
    </source>
</reference>
<evidence type="ECO:0000313" key="2">
    <source>
        <dbReference type="Proteomes" id="UP001167796"/>
    </source>
</evidence>
<organism evidence="1 2">
    <name type="scientific">Hymenobacter mellowenesis</name>
    <dbReference type="NCBI Taxonomy" id="3063995"/>
    <lineage>
        <taxon>Bacteria</taxon>
        <taxon>Pseudomonadati</taxon>
        <taxon>Bacteroidota</taxon>
        <taxon>Cytophagia</taxon>
        <taxon>Cytophagales</taxon>
        <taxon>Hymenobacteraceae</taxon>
        <taxon>Hymenobacter</taxon>
    </lineage>
</organism>
<protein>
    <submittedName>
        <fullName evidence="1">Uncharacterized protein</fullName>
    </submittedName>
</protein>
<proteinExistence type="predicted"/>
<dbReference type="Proteomes" id="UP001167796">
    <property type="component" value="Unassembled WGS sequence"/>
</dbReference>
<keyword evidence="2" id="KW-1185">Reference proteome</keyword>
<comment type="caution">
    <text evidence="1">The sequence shown here is derived from an EMBL/GenBank/DDBJ whole genome shotgun (WGS) entry which is preliminary data.</text>
</comment>
<gene>
    <name evidence="1" type="ORF">Q5H92_05165</name>
</gene>
<dbReference type="EMBL" id="JAUQSX010000002">
    <property type="protein sequence ID" value="MDO7845738.1"/>
    <property type="molecule type" value="Genomic_DNA"/>
</dbReference>